<evidence type="ECO:0000313" key="1">
    <source>
        <dbReference type="EMBL" id="RWQ91609.1"/>
    </source>
</evidence>
<dbReference type="VEuPathDB" id="FungiDB:C8Q69DRAFT_481826"/>
<name>A0A443HIK4_BYSSP</name>
<accession>A0A443HIK4</accession>
<evidence type="ECO:0000313" key="2">
    <source>
        <dbReference type="Proteomes" id="UP000283841"/>
    </source>
</evidence>
<dbReference type="GeneID" id="39600901"/>
<gene>
    <name evidence="1" type="ORF">C8Q69DRAFT_481826</name>
</gene>
<comment type="caution">
    <text evidence="1">The sequence shown here is derived from an EMBL/GenBank/DDBJ whole genome shotgun (WGS) entry which is preliminary data.</text>
</comment>
<keyword evidence="2" id="KW-1185">Reference proteome</keyword>
<dbReference type="EMBL" id="RCNU01000018">
    <property type="protein sequence ID" value="RWQ91609.1"/>
    <property type="molecule type" value="Genomic_DNA"/>
</dbReference>
<protein>
    <submittedName>
        <fullName evidence="1">Uncharacterized protein</fullName>
    </submittedName>
</protein>
<sequence>MQECEWHDGVGTHSGRVQVTQLCAALPYTAVTFGTPYTQTSGASNSALSDTYKYGDYIGKVGFQSYRPTPNEVDISVGFSESSSDGSKGRKLMKIPDFDHLLRMRANKHLF</sequence>
<organism evidence="1 2">
    <name type="scientific">Byssochlamys spectabilis</name>
    <name type="common">Paecilomyces variotii</name>
    <dbReference type="NCBI Taxonomy" id="264951"/>
    <lineage>
        <taxon>Eukaryota</taxon>
        <taxon>Fungi</taxon>
        <taxon>Dikarya</taxon>
        <taxon>Ascomycota</taxon>
        <taxon>Pezizomycotina</taxon>
        <taxon>Eurotiomycetes</taxon>
        <taxon>Eurotiomycetidae</taxon>
        <taxon>Eurotiales</taxon>
        <taxon>Thermoascaceae</taxon>
        <taxon>Paecilomyces</taxon>
    </lineage>
</organism>
<dbReference type="RefSeq" id="XP_028481254.1">
    <property type="nucleotide sequence ID" value="XM_028631624.1"/>
</dbReference>
<proteinExistence type="predicted"/>
<reference evidence="1 2" key="1">
    <citation type="journal article" date="2018" name="Front. Microbiol.">
        <title>Genomic and genetic insights into a cosmopolitan fungus, Paecilomyces variotii (Eurotiales).</title>
        <authorList>
            <person name="Urquhart A.S."/>
            <person name="Mondo S.J."/>
            <person name="Makela M.R."/>
            <person name="Hane J.K."/>
            <person name="Wiebenga A."/>
            <person name="He G."/>
            <person name="Mihaltcheva S."/>
            <person name="Pangilinan J."/>
            <person name="Lipzen A."/>
            <person name="Barry K."/>
            <person name="de Vries R.P."/>
            <person name="Grigoriev I.V."/>
            <person name="Idnurm A."/>
        </authorList>
    </citation>
    <scope>NUCLEOTIDE SEQUENCE [LARGE SCALE GENOMIC DNA]</scope>
    <source>
        <strain evidence="1 2">CBS 101075</strain>
    </source>
</reference>
<dbReference type="Proteomes" id="UP000283841">
    <property type="component" value="Unassembled WGS sequence"/>
</dbReference>
<dbReference type="AlphaFoldDB" id="A0A443HIK4"/>